<organism evidence="2 3">
    <name type="scientific">Leptospirillum ferriphilum YSK</name>
    <dbReference type="NCBI Taxonomy" id="1441628"/>
    <lineage>
        <taxon>Bacteria</taxon>
        <taxon>Pseudomonadati</taxon>
        <taxon>Nitrospirota</taxon>
        <taxon>Nitrospiria</taxon>
        <taxon>Nitrospirales</taxon>
        <taxon>Nitrospiraceae</taxon>
        <taxon>Leptospirillum</taxon>
    </lineage>
</organism>
<feature type="region of interest" description="Disordered" evidence="1">
    <location>
        <begin position="173"/>
        <end position="196"/>
    </location>
</feature>
<protein>
    <submittedName>
        <fullName evidence="2">Uncharacterized protein</fullName>
    </submittedName>
</protein>
<dbReference type="Proteomes" id="UP000027059">
    <property type="component" value="Chromosome"/>
</dbReference>
<sequence>MLEPAGPGAFPPRTDLFQSLVSRLEALLPSSGNLLLNFLLRPHPEDGKMRYWSSDLNAWLPPLPPGGTSLRENRLPVLVVKTETDWQIQKSLSGGRPDPSGAILWRFPLEGQGEKSARFPDKREEVALLSDRTSPFFSSPPGGTLSVVKGWGPLPAGISPFFLPERCVLDIRWPDSPEESGKEKSPDGKTARSSSPAVPFRLEVGFSGGRSIVLGGVYEPDARSLSLSARSSSGPILSRWEQMRPEVAMDLLRVLNIRLADRKRGDEGGEK</sequence>
<name>A0A059XWZ7_9BACT</name>
<proteinExistence type="predicted"/>
<evidence type="ECO:0000256" key="1">
    <source>
        <dbReference type="SAM" id="MobiDB-lite"/>
    </source>
</evidence>
<feature type="compositionally biased region" description="Basic and acidic residues" evidence="1">
    <location>
        <begin position="173"/>
        <end position="190"/>
    </location>
</feature>
<dbReference type="AlphaFoldDB" id="A0A059XWZ7"/>
<dbReference type="HOGENOM" id="CLU_1026004_0_0_0"/>
<keyword evidence="3" id="KW-1185">Reference proteome</keyword>
<gene>
    <name evidence="2" type="ORF">Y981_01405</name>
</gene>
<dbReference type="KEGG" id="lfp:Y981_01405"/>
<accession>A0A059XWZ7</accession>
<evidence type="ECO:0000313" key="2">
    <source>
        <dbReference type="EMBL" id="AIA31423.1"/>
    </source>
</evidence>
<reference evidence="2 3" key="2">
    <citation type="journal article" date="2015" name="Biomed. Res. Int.">
        <title>Effects of Arsenite Resistance on the Growth and Functional Gene Expression of Leptospirillum ferriphilum and Acidithiobacillus thiooxidans in Pure Culture and Coculture.</title>
        <authorList>
            <person name="Jiang H."/>
            <person name="Liang Y."/>
            <person name="Yin H."/>
            <person name="Xiao Y."/>
            <person name="Guo X."/>
            <person name="Xu Y."/>
            <person name="Hu Q."/>
            <person name="Liu H."/>
            <person name="Liu X."/>
        </authorList>
    </citation>
    <scope>NUCLEOTIDE SEQUENCE [LARGE SCALE GENOMIC DNA]</scope>
    <source>
        <strain evidence="2 3">YSK</strain>
    </source>
</reference>
<evidence type="ECO:0000313" key="3">
    <source>
        <dbReference type="Proteomes" id="UP000027059"/>
    </source>
</evidence>
<dbReference type="EMBL" id="CP007243">
    <property type="protein sequence ID" value="AIA31423.1"/>
    <property type="molecule type" value="Genomic_DNA"/>
</dbReference>
<reference evidence="3" key="1">
    <citation type="submission" date="2014-02" db="EMBL/GenBank/DDBJ databases">
        <title>Complete genome sequence and comparative genomic analysis of the nitrogen-fixing bacterium Leptospirillum ferriphilum YSK.</title>
        <authorList>
            <person name="Guo X."/>
            <person name="Yin H."/>
            <person name="Liang Y."/>
            <person name="Hu Q."/>
            <person name="Ma L."/>
            <person name="Xiao Y."/>
            <person name="Zhang X."/>
            <person name="Qiu G."/>
            <person name="Liu X."/>
        </authorList>
    </citation>
    <scope>NUCLEOTIDE SEQUENCE [LARGE SCALE GENOMIC DNA]</scope>
    <source>
        <strain evidence="3">YSK</strain>
    </source>
</reference>